<evidence type="ECO:0000256" key="11">
    <source>
        <dbReference type="ARBA" id="ARBA00023303"/>
    </source>
</evidence>
<keyword evidence="4 12" id="KW-0894">Sodium channel</keyword>
<name>A0A7R8X6A2_9CRUS</name>
<keyword evidence="7" id="KW-0915">Sodium</keyword>
<evidence type="ECO:0000313" key="14">
    <source>
        <dbReference type="EMBL" id="CAD7244579.1"/>
    </source>
</evidence>
<evidence type="ECO:0000256" key="12">
    <source>
        <dbReference type="RuleBase" id="RU000679"/>
    </source>
</evidence>
<keyword evidence="8 12" id="KW-0406">Ion transport</keyword>
<reference evidence="14" key="1">
    <citation type="submission" date="2020-11" db="EMBL/GenBank/DDBJ databases">
        <authorList>
            <person name="Tran Van P."/>
        </authorList>
    </citation>
    <scope>NUCLEOTIDE SEQUENCE</scope>
</reference>
<keyword evidence="5 12" id="KW-0812">Transmembrane</keyword>
<proteinExistence type="inferred from homology"/>
<evidence type="ECO:0000256" key="3">
    <source>
        <dbReference type="ARBA" id="ARBA00022448"/>
    </source>
</evidence>
<keyword evidence="3 12" id="KW-0813">Transport</keyword>
<evidence type="ECO:0000256" key="2">
    <source>
        <dbReference type="ARBA" id="ARBA00007193"/>
    </source>
</evidence>
<evidence type="ECO:0000313" key="15">
    <source>
        <dbReference type="Proteomes" id="UP000677054"/>
    </source>
</evidence>
<protein>
    <submittedName>
        <fullName evidence="14">Uncharacterized protein</fullName>
    </submittedName>
</protein>
<evidence type="ECO:0000256" key="4">
    <source>
        <dbReference type="ARBA" id="ARBA00022461"/>
    </source>
</evidence>
<feature type="compositionally biased region" description="Polar residues" evidence="13">
    <location>
        <begin position="134"/>
        <end position="151"/>
    </location>
</feature>
<dbReference type="EMBL" id="LR900182">
    <property type="protein sequence ID" value="CAD7244579.1"/>
    <property type="molecule type" value="Genomic_DNA"/>
</dbReference>
<dbReference type="EMBL" id="CAJPEV010000665">
    <property type="protein sequence ID" value="CAG0887400.1"/>
    <property type="molecule type" value="Genomic_DNA"/>
</dbReference>
<evidence type="ECO:0000256" key="8">
    <source>
        <dbReference type="ARBA" id="ARBA00023065"/>
    </source>
</evidence>
<keyword evidence="10 12" id="KW-0739">Sodium transport</keyword>
<evidence type="ECO:0000256" key="6">
    <source>
        <dbReference type="ARBA" id="ARBA00022989"/>
    </source>
</evidence>
<sequence length="392" mass="44324">MSADDSEKEFSRWLRRLGRGDLETFQKFVSKDDTHIDKRFLMGKLRLEFGPWTWNAWTRSMKREQLKMNANAVFHEVGEAEDECQLLLQGGIPSHTIPIDFPFVSSIAEEEFGVGTREDSLPTPTEELVEGRASRSSCGEISSLEMSSNPVQAGKTEKVTDDHPTQESQVGARKLREAMKAIVIVACAALAIQQVILLVDEYQSFPTNTLHMIDNVNTVPPPAFTICPKPSLKKASDKGYWSERIFYDLEDVTGYFKCFTLYLKEELPVAKKNCVTQVFKLNFLSIMSSAFTQCIENCFWEMVQSDPDLPCLSPGLLPDGANLTKPKCGSPRNESMQGDRLVPLGKKPLRNRWHLSRGVSLITIYDILDLILSSIRCKMSRKRNETVSKEIR</sequence>
<comment type="similarity">
    <text evidence="2 12">Belongs to the amiloride-sensitive sodium channel (TC 1.A.6) family.</text>
</comment>
<evidence type="ECO:0000256" key="7">
    <source>
        <dbReference type="ARBA" id="ARBA00023053"/>
    </source>
</evidence>
<evidence type="ECO:0000256" key="13">
    <source>
        <dbReference type="SAM" id="MobiDB-lite"/>
    </source>
</evidence>
<keyword evidence="15" id="KW-1185">Reference proteome</keyword>
<organism evidence="14">
    <name type="scientific">Darwinula stevensoni</name>
    <dbReference type="NCBI Taxonomy" id="69355"/>
    <lineage>
        <taxon>Eukaryota</taxon>
        <taxon>Metazoa</taxon>
        <taxon>Ecdysozoa</taxon>
        <taxon>Arthropoda</taxon>
        <taxon>Crustacea</taxon>
        <taxon>Oligostraca</taxon>
        <taxon>Ostracoda</taxon>
        <taxon>Podocopa</taxon>
        <taxon>Podocopida</taxon>
        <taxon>Darwinulocopina</taxon>
        <taxon>Darwinuloidea</taxon>
        <taxon>Darwinulidae</taxon>
        <taxon>Darwinula</taxon>
    </lineage>
</organism>
<dbReference type="AlphaFoldDB" id="A0A7R8X6A2"/>
<dbReference type="GO" id="GO:0016020">
    <property type="term" value="C:membrane"/>
    <property type="evidence" value="ECO:0007669"/>
    <property type="project" value="UniProtKB-SubCell"/>
</dbReference>
<feature type="region of interest" description="Disordered" evidence="13">
    <location>
        <begin position="114"/>
        <end position="169"/>
    </location>
</feature>
<dbReference type="InterPro" id="IPR001873">
    <property type="entry name" value="ENaC"/>
</dbReference>
<comment type="subcellular location">
    <subcellularLocation>
        <location evidence="1">Membrane</location>
        <topology evidence="1">Multi-pass membrane protein</topology>
    </subcellularLocation>
</comment>
<accession>A0A7R8X6A2</accession>
<dbReference type="GO" id="GO:0005272">
    <property type="term" value="F:sodium channel activity"/>
    <property type="evidence" value="ECO:0007669"/>
    <property type="project" value="UniProtKB-KW"/>
</dbReference>
<dbReference type="Proteomes" id="UP000677054">
    <property type="component" value="Unassembled WGS sequence"/>
</dbReference>
<evidence type="ECO:0000256" key="1">
    <source>
        <dbReference type="ARBA" id="ARBA00004141"/>
    </source>
</evidence>
<keyword evidence="9" id="KW-0472">Membrane</keyword>
<evidence type="ECO:0000256" key="10">
    <source>
        <dbReference type="ARBA" id="ARBA00023201"/>
    </source>
</evidence>
<keyword evidence="6" id="KW-1133">Transmembrane helix</keyword>
<keyword evidence="11 12" id="KW-0407">Ion channel</keyword>
<gene>
    <name evidence="14" type="ORF">DSTB1V02_LOCUS4473</name>
</gene>
<evidence type="ECO:0000256" key="5">
    <source>
        <dbReference type="ARBA" id="ARBA00022692"/>
    </source>
</evidence>
<feature type="compositionally biased region" description="Basic and acidic residues" evidence="13">
    <location>
        <begin position="155"/>
        <end position="165"/>
    </location>
</feature>
<dbReference type="Pfam" id="PF00858">
    <property type="entry name" value="ASC"/>
    <property type="match status" value="1"/>
</dbReference>
<evidence type="ECO:0000256" key="9">
    <source>
        <dbReference type="ARBA" id="ARBA00023136"/>
    </source>
</evidence>